<evidence type="ECO:0000259" key="3">
    <source>
        <dbReference type="Pfam" id="PF00534"/>
    </source>
</evidence>
<evidence type="ECO:0000313" key="6">
    <source>
        <dbReference type="Proteomes" id="UP000254764"/>
    </source>
</evidence>
<evidence type="ECO:0008006" key="7">
    <source>
        <dbReference type="Google" id="ProtNLM"/>
    </source>
</evidence>
<feature type="domain" description="Glycosyltransferase subfamily 4-like N-terminal" evidence="4">
    <location>
        <begin position="57"/>
        <end position="244"/>
    </location>
</feature>
<dbReference type="Pfam" id="PF00534">
    <property type="entry name" value="Glycos_transf_1"/>
    <property type="match status" value="1"/>
</dbReference>
<dbReference type="EMBL" id="UEYP01000010">
    <property type="protein sequence ID" value="SSC64396.1"/>
    <property type="molecule type" value="Genomic_DNA"/>
</dbReference>
<protein>
    <recommendedName>
        <fullName evidence="7">Glycosyl transferase family 1 domain-containing protein</fullName>
    </recommendedName>
</protein>
<dbReference type="SUPFAM" id="SSF53756">
    <property type="entry name" value="UDP-Glycosyltransferase/glycogen phosphorylase"/>
    <property type="match status" value="1"/>
</dbReference>
<feature type="domain" description="Glycosyl transferase family 1" evidence="3">
    <location>
        <begin position="257"/>
        <end position="423"/>
    </location>
</feature>
<dbReference type="PANTHER" id="PTHR12526">
    <property type="entry name" value="GLYCOSYLTRANSFERASE"/>
    <property type="match status" value="1"/>
</dbReference>
<proteinExistence type="predicted"/>
<reference evidence="6" key="1">
    <citation type="submission" date="2018-07" db="EMBL/GenBank/DDBJ databases">
        <authorList>
            <person name="Peiro R."/>
            <person name="Begona"/>
            <person name="Cbmso G."/>
            <person name="Lopez M."/>
            <person name="Gonzalez S."/>
        </authorList>
    </citation>
    <scope>NUCLEOTIDE SEQUENCE [LARGE SCALE GENOMIC DNA]</scope>
</reference>
<accession>A0A376A9D2</accession>
<evidence type="ECO:0000313" key="5">
    <source>
        <dbReference type="EMBL" id="SSC64396.1"/>
    </source>
</evidence>
<name>A0A376A9D2_9HYPH</name>
<dbReference type="GO" id="GO:0016757">
    <property type="term" value="F:glycosyltransferase activity"/>
    <property type="evidence" value="ECO:0007669"/>
    <property type="project" value="UniProtKB-KW"/>
</dbReference>
<keyword evidence="2" id="KW-0808">Transferase</keyword>
<evidence type="ECO:0000256" key="1">
    <source>
        <dbReference type="ARBA" id="ARBA00022676"/>
    </source>
</evidence>
<keyword evidence="1" id="KW-0328">Glycosyltransferase</keyword>
<evidence type="ECO:0000259" key="4">
    <source>
        <dbReference type="Pfam" id="PF13439"/>
    </source>
</evidence>
<dbReference type="STRING" id="1336235.GCA_000518785_02478"/>
<dbReference type="Pfam" id="PF13439">
    <property type="entry name" value="Glyco_transf_4"/>
    <property type="match status" value="1"/>
</dbReference>
<dbReference type="Proteomes" id="UP000254764">
    <property type="component" value="Unassembled WGS sequence"/>
</dbReference>
<keyword evidence="6" id="KW-1185">Reference proteome</keyword>
<dbReference type="InterPro" id="IPR028098">
    <property type="entry name" value="Glyco_trans_4-like_N"/>
</dbReference>
<gene>
    <name evidence="5" type="ORF">RHIZ70_104</name>
</gene>
<organism evidence="5 6">
    <name type="scientific">Ciceribacter selenitireducens ATCC BAA-1503</name>
    <dbReference type="NCBI Taxonomy" id="1336235"/>
    <lineage>
        <taxon>Bacteria</taxon>
        <taxon>Pseudomonadati</taxon>
        <taxon>Pseudomonadota</taxon>
        <taxon>Alphaproteobacteria</taxon>
        <taxon>Hyphomicrobiales</taxon>
        <taxon>Rhizobiaceae</taxon>
        <taxon>Ciceribacter</taxon>
    </lineage>
</organism>
<dbReference type="Gene3D" id="3.40.50.2000">
    <property type="entry name" value="Glycogen Phosphorylase B"/>
    <property type="match status" value="2"/>
</dbReference>
<dbReference type="PANTHER" id="PTHR12526:SF510">
    <property type="entry name" value="D-INOSITOL 3-PHOSPHATE GLYCOSYLTRANSFERASE"/>
    <property type="match status" value="1"/>
</dbReference>
<dbReference type="AlphaFoldDB" id="A0A376A9D2"/>
<dbReference type="CDD" id="cd03800">
    <property type="entry name" value="GT4_sucrose_synthase"/>
    <property type="match status" value="1"/>
</dbReference>
<sequence length="468" mass="53090">MEQTSESRVCDLHFPNRFSIVSDMTSYNDVYAAPRIALVSTHGYVAAQPPLGAADTGGQVVYVLELAKKLAQLGHKVDIFTRRFEDQPEIDEVDADVRVIRIPCGGRDFIPKEYLHRHLNEWNEKALRYIKREGLSYLFINSHYWDAGVAGQRLSEALNIPHIHTPHSLGLWKKRQMETDYPERADRLEAEFNFKERIQHELIVYRSCQLVVATTPIQLDMLNEDYGLSRNRVHMIPPGYDDNRFYPVSEASRQMIRQRLGFEGKVVMALGRLATNKGYDLLIDGFSVLASRVPDARLRLALGGENLDPQEQGILDGLKKQVVDLGLADRVEFTGFIADEELPDYYRAADLFVLSSRYEPFGMTAIEAMASGTPTIVTIHGGLFRAVSYGRHALYADPFDKEDLGITMMKPFRHPRLRDRLSRMGAHKARSLFTWTGIAQQLVALVEGRPVAQALEEADWAEPWNDGD</sequence>
<dbReference type="InterPro" id="IPR001296">
    <property type="entry name" value="Glyco_trans_1"/>
</dbReference>
<evidence type="ECO:0000256" key="2">
    <source>
        <dbReference type="ARBA" id="ARBA00022679"/>
    </source>
</evidence>